<keyword evidence="2" id="KW-1185">Reference proteome</keyword>
<dbReference type="HOGENOM" id="CLU_189710_0_0_0"/>
<reference evidence="1" key="1">
    <citation type="journal article" date="2015" name="PeerJ">
        <title>First genomic representation of candidate bacterial phylum KSB3 points to enhanced environmental sensing as a trigger of wastewater bulking.</title>
        <authorList>
            <person name="Sekiguchi Y."/>
            <person name="Ohashi A."/>
            <person name="Parks D.H."/>
            <person name="Yamauchi T."/>
            <person name="Tyson G.W."/>
            <person name="Hugenholtz P."/>
        </authorList>
    </citation>
    <scope>NUCLEOTIDE SEQUENCE [LARGE SCALE GENOMIC DNA]</scope>
</reference>
<dbReference type="STRING" id="1499966.U14_04438"/>
<sequence>MKKDEMMVEQEQELLSRREYLVSLKKWSKVVIGGVVLGGMLAGTNSAEAGWVNRRGGWVNGGGGGWINGGGGGGWINGGGGGWINRW</sequence>
<protein>
    <submittedName>
        <fullName evidence="1">Predicted membrane protein</fullName>
    </submittedName>
</protein>
<accession>A0A0S6W4M9</accession>
<evidence type="ECO:0000313" key="1">
    <source>
        <dbReference type="EMBL" id="GAK53178.1"/>
    </source>
</evidence>
<evidence type="ECO:0000313" key="2">
    <source>
        <dbReference type="Proteomes" id="UP000030700"/>
    </source>
</evidence>
<name>A0A0S6W4M9_9BACT</name>
<proteinExistence type="predicted"/>
<gene>
    <name evidence="1" type="ORF">U14_04438</name>
</gene>
<dbReference type="AlphaFoldDB" id="A0A0S6W4M9"/>
<organism evidence="1">
    <name type="scientific">Candidatus Moduliflexus flocculans</name>
    <dbReference type="NCBI Taxonomy" id="1499966"/>
    <lineage>
        <taxon>Bacteria</taxon>
        <taxon>Candidatus Moduliflexota</taxon>
        <taxon>Candidatus Moduliflexia</taxon>
        <taxon>Candidatus Moduliflexales</taxon>
        <taxon>Candidatus Moduliflexaceae</taxon>
    </lineage>
</organism>
<dbReference type="EMBL" id="DF820459">
    <property type="protein sequence ID" value="GAK53178.1"/>
    <property type="molecule type" value="Genomic_DNA"/>
</dbReference>
<dbReference type="Proteomes" id="UP000030700">
    <property type="component" value="Unassembled WGS sequence"/>
</dbReference>